<dbReference type="AlphaFoldDB" id="A0A6S6T0K7"/>
<dbReference type="EMBL" id="CACVAW010000040">
    <property type="protein sequence ID" value="CAA6810365.1"/>
    <property type="molecule type" value="Genomic_DNA"/>
</dbReference>
<evidence type="ECO:0000259" key="6">
    <source>
        <dbReference type="Pfam" id="PF04116"/>
    </source>
</evidence>
<evidence type="ECO:0000256" key="5">
    <source>
        <dbReference type="SAM" id="Phobius"/>
    </source>
</evidence>
<protein>
    <submittedName>
        <fullName evidence="7">Desaturase</fullName>
    </submittedName>
</protein>
<dbReference type="GO" id="GO:0005506">
    <property type="term" value="F:iron ion binding"/>
    <property type="evidence" value="ECO:0007669"/>
    <property type="project" value="InterPro"/>
</dbReference>
<organism evidence="7">
    <name type="scientific">uncultured Campylobacterales bacterium</name>
    <dbReference type="NCBI Taxonomy" id="352960"/>
    <lineage>
        <taxon>Bacteria</taxon>
        <taxon>Pseudomonadati</taxon>
        <taxon>Campylobacterota</taxon>
        <taxon>Epsilonproteobacteria</taxon>
        <taxon>Campylobacterales</taxon>
        <taxon>environmental samples</taxon>
    </lineage>
</organism>
<dbReference type="PANTHER" id="PTHR11863">
    <property type="entry name" value="STEROL DESATURASE"/>
    <property type="match status" value="1"/>
</dbReference>
<name>A0A6S6T0K7_9BACT</name>
<reference evidence="7" key="1">
    <citation type="submission" date="2020-01" db="EMBL/GenBank/DDBJ databases">
        <authorList>
            <person name="Meier V. D."/>
            <person name="Meier V D."/>
        </authorList>
    </citation>
    <scope>NUCLEOTIDE SEQUENCE</scope>
    <source>
        <strain evidence="7">HLG_WM_MAG_12</strain>
    </source>
</reference>
<evidence type="ECO:0000256" key="1">
    <source>
        <dbReference type="ARBA" id="ARBA00004370"/>
    </source>
</evidence>
<proteinExistence type="predicted"/>
<accession>A0A6S6T0K7</accession>
<sequence>MILPIILFGIFLIILERIIPDRKLPSVKNWWIRVVFINLVQLLIVIIGIYTWDAWFKETQFFQFDFLPDFILGFLAYFVITFIFYWWHRLRHDVNFLWLLCHQVHHSASRIETITSFYKHPLEILINSILIGAINYLLFGLNIEAAAWSLLYTSIAEYFYHMNIRTPYVIGFFLQRPEMHRIHHKRGFHYNNFSDLPLWDMLFGTFDNPKIDSKHPCGFNTKSESNLFKMLIFKNVNKPYKKKPK</sequence>
<dbReference type="InterPro" id="IPR006694">
    <property type="entry name" value="Fatty_acid_hydroxylase"/>
</dbReference>
<gene>
    <name evidence="7" type="ORF">HELGO_WM5990</name>
</gene>
<evidence type="ECO:0000313" key="7">
    <source>
        <dbReference type="EMBL" id="CAA6810365.1"/>
    </source>
</evidence>
<feature type="transmembrane region" description="Helical" evidence="5">
    <location>
        <begin position="30"/>
        <end position="52"/>
    </location>
</feature>
<evidence type="ECO:0000256" key="2">
    <source>
        <dbReference type="ARBA" id="ARBA00022692"/>
    </source>
</evidence>
<evidence type="ECO:0000256" key="3">
    <source>
        <dbReference type="ARBA" id="ARBA00022989"/>
    </source>
</evidence>
<dbReference type="GO" id="GO:0016020">
    <property type="term" value="C:membrane"/>
    <property type="evidence" value="ECO:0007669"/>
    <property type="project" value="UniProtKB-SubCell"/>
</dbReference>
<feature type="domain" description="Fatty acid hydroxylase" evidence="6">
    <location>
        <begin position="75"/>
        <end position="205"/>
    </location>
</feature>
<dbReference type="GO" id="GO:0016491">
    <property type="term" value="F:oxidoreductase activity"/>
    <property type="evidence" value="ECO:0007669"/>
    <property type="project" value="InterPro"/>
</dbReference>
<keyword evidence="4 5" id="KW-0472">Membrane</keyword>
<feature type="transmembrane region" description="Helical" evidence="5">
    <location>
        <begin position="124"/>
        <end position="152"/>
    </location>
</feature>
<keyword evidence="2 5" id="KW-0812">Transmembrane</keyword>
<dbReference type="GO" id="GO:0008610">
    <property type="term" value="P:lipid biosynthetic process"/>
    <property type="evidence" value="ECO:0007669"/>
    <property type="project" value="InterPro"/>
</dbReference>
<keyword evidence="3 5" id="KW-1133">Transmembrane helix</keyword>
<comment type="subcellular location">
    <subcellularLocation>
        <location evidence="1">Membrane</location>
    </subcellularLocation>
</comment>
<dbReference type="InterPro" id="IPR050307">
    <property type="entry name" value="Sterol_Desaturase_Related"/>
</dbReference>
<feature type="transmembrane region" description="Helical" evidence="5">
    <location>
        <begin position="64"/>
        <end position="87"/>
    </location>
</feature>
<dbReference type="Pfam" id="PF04116">
    <property type="entry name" value="FA_hydroxylase"/>
    <property type="match status" value="1"/>
</dbReference>
<evidence type="ECO:0000256" key="4">
    <source>
        <dbReference type="ARBA" id="ARBA00023136"/>
    </source>
</evidence>